<evidence type="ECO:0000256" key="6">
    <source>
        <dbReference type="ARBA" id="ARBA00022840"/>
    </source>
</evidence>
<accession>A0ABV9MU64</accession>
<dbReference type="SUPFAM" id="SSF52540">
    <property type="entry name" value="P-loop containing nucleoside triphosphate hydrolases"/>
    <property type="match status" value="2"/>
</dbReference>
<keyword evidence="5" id="KW-0547">Nucleotide-binding</keyword>
<keyword evidence="3" id="KW-0813">Transport</keyword>
<evidence type="ECO:0000313" key="10">
    <source>
        <dbReference type="EMBL" id="MFC4719526.1"/>
    </source>
</evidence>
<dbReference type="PROSITE" id="PS50893">
    <property type="entry name" value="ABC_TRANSPORTER_2"/>
    <property type="match status" value="2"/>
</dbReference>
<feature type="domain" description="ABC transporter" evidence="9">
    <location>
        <begin position="298"/>
        <end position="533"/>
    </location>
</feature>
<dbReference type="GO" id="GO:0005524">
    <property type="term" value="F:ATP binding"/>
    <property type="evidence" value="ECO:0007669"/>
    <property type="project" value="UniProtKB-KW"/>
</dbReference>
<keyword evidence="8" id="KW-0472">Membrane</keyword>
<name>A0ABV9MU64_9ENTE</name>
<evidence type="ECO:0000256" key="3">
    <source>
        <dbReference type="ARBA" id="ARBA00022448"/>
    </source>
</evidence>
<dbReference type="InterPro" id="IPR003593">
    <property type="entry name" value="AAA+_ATPase"/>
</dbReference>
<comment type="subcellular location">
    <subcellularLocation>
        <location evidence="1">Cell membrane</location>
        <topology evidence="1">Peripheral membrane protein</topology>
    </subcellularLocation>
</comment>
<comment type="similarity">
    <text evidence="2">Belongs to the ABC transporter superfamily.</text>
</comment>
<evidence type="ECO:0000256" key="5">
    <source>
        <dbReference type="ARBA" id="ARBA00022741"/>
    </source>
</evidence>
<dbReference type="InterPro" id="IPR015856">
    <property type="entry name" value="ABC_transpr_CbiO/EcfA_su"/>
</dbReference>
<gene>
    <name evidence="10" type="ORF">ACFO5I_07240</name>
</gene>
<dbReference type="RefSeq" id="WP_204653102.1">
    <property type="nucleotide sequence ID" value="NZ_JAFBFD010000005.1"/>
</dbReference>
<evidence type="ECO:0000256" key="8">
    <source>
        <dbReference type="ARBA" id="ARBA00023136"/>
    </source>
</evidence>
<keyword evidence="4" id="KW-1003">Cell membrane</keyword>
<dbReference type="InterPro" id="IPR027417">
    <property type="entry name" value="P-loop_NTPase"/>
</dbReference>
<dbReference type="NCBIfam" id="NF010167">
    <property type="entry name" value="PRK13648.1"/>
    <property type="match status" value="2"/>
</dbReference>
<dbReference type="CDD" id="cd03225">
    <property type="entry name" value="ABC_cobalt_CbiO_domain1"/>
    <property type="match status" value="2"/>
</dbReference>
<evidence type="ECO:0000256" key="4">
    <source>
        <dbReference type="ARBA" id="ARBA00022475"/>
    </source>
</evidence>
<proteinExistence type="inferred from homology"/>
<protein>
    <submittedName>
        <fullName evidence="10">ABC transporter ATP-binding protein</fullName>
    </submittedName>
</protein>
<keyword evidence="11" id="KW-1185">Reference proteome</keyword>
<sequence length="563" mass="62875">MIKLKNVSFTYADAPNKALNDLTVSIPKGSFVAIVGDNGAGKSTFCKLLNGIIPHFIDGDLTGAIFLEGEEIRQKSPATIAKKIGYVYQDFENQIIRPKVLDDASYGLLNEGEKNYEAMTLEVLATLDLAHLADEYVWQLSGGQKHLLALAGVLVMAPEIIVLDEPVAQLDPFHANKIYENLAYLNQKLGKTILVIEHNSEFIGRYCDSVLLMKEKQISWFLPTKMALQKVEELINAGVYPPQVTLLAHEMIKKGHQKSRLLPINQTEALDFMSGVSLYSSSPSKAPLDQSKRRMPFIEFKKMTITYPRINEQPKKVIDQLDLTIRQGEKIAIIGNNGAGKSSLMKLCVGLIKPTQGQMILDQLDGLQMKTEEIAERIGYVYQNAENMFIEDSIEKDIAFSLKARGVKDYKKRTQRLLEQFDLIEIRNRDGRLLSGGQMRRASLAIGISLEPTCLLLDEPTASLDLATRKKITQTLKSLTTAIETIVIATHDMQLVCEWAERIIVMNNGQIVGDGTREEVFNNPILLKQAGIQIPELVALSRKLGSDAIFSIPQWMDCLEEVK</sequence>
<evidence type="ECO:0000259" key="9">
    <source>
        <dbReference type="PROSITE" id="PS50893"/>
    </source>
</evidence>
<dbReference type="Proteomes" id="UP001595969">
    <property type="component" value="Unassembled WGS sequence"/>
</dbReference>
<reference evidence="11" key="1">
    <citation type="journal article" date="2019" name="Int. J. Syst. Evol. Microbiol.">
        <title>The Global Catalogue of Microorganisms (GCM) 10K type strain sequencing project: providing services to taxonomists for standard genome sequencing and annotation.</title>
        <authorList>
            <consortium name="The Broad Institute Genomics Platform"/>
            <consortium name="The Broad Institute Genome Sequencing Center for Infectious Disease"/>
            <person name="Wu L."/>
            <person name="Ma J."/>
        </authorList>
    </citation>
    <scope>NUCLEOTIDE SEQUENCE [LARGE SCALE GENOMIC DNA]</scope>
    <source>
        <strain evidence="11">CGMCC 1.19032</strain>
    </source>
</reference>
<evidence type="ECO:0000313" key="11">
    <source>
        <dbReference type="Proteomes" id="UP001595969"/>
    </source>
</evidence>
<keyword evidence="7" id="KW-1278">Translocase</keyword>
<organism evidence="10 11">
    <name type="scientific">Enterococcus lemanii</name>
    <dbReference type="NCBI Taxonomy" id="1159752"/>
    <lineage>
        <taxon>Bacteria</taxon>
        <taxon>Bacillati</taxon>
        <taxon>Bacillota</taxon>
        <taxon>Bacilli</taxon>
        <taxon>Lactobacillales</taxon>
        <taxon>Enterococcaceae</taxon>
        <taxon>Enterococcus</taxon>
    </lineage>
</organism>
<feature type="domain" description="ABC transporter" evidence="9">
    <location>
        <begin position="2"/>
        <end position="240"/>
    </location>
</feature>
<evidence type="ECO:0000256" key="1">
    <source>
        <dbReference type="ARBA" id="ARBA00004202"/>
    </source>
</evidence>
<dbReference type="PROSITE" id="PS00211">
    <property type="entry name" value="ABC_TRANSPORTER_1"/>
    <property type="match status" value="1"/>
</dbReference>
<dbReference type="Gene3D" id="3.40.50.300">
    <property type="entry name" value="P-loop containing nucleotide triphosphate hydrolases"/>
    <property type="match status" value="2"/>
</dbReference>
<dbReference type="PANTHER" id="PTHR43553">
    <property type="entry name" value="HEAVY METAL TRANSPORTER"/>
    <property type="match status" value="1"/>
</dbReference>
<dbReference type="InterPro" id="IPR017871">
    <property type="entry name" value="ABC_transporter-like_CS"/>
</dbReference>
<dbReference type="InterPro" id="IPR050095">
    <property type="entry name" value="ECF_ABC_transporter_ATP-bd"/>
</dbReference>
<dbReference type="EMBL" id="JBHSGS010000040">
    <property type="protein sequence ID" value="MFC4719526.1"/>
    <property type="molecule type" value="Genomic_DNA"/>
</dbReference>
<evidence type="ECO:0000256" key="2">
    <source>
        <dbReference type="ARBA" id="ARBA00005417"/>
    </source>
</evidence>
<dbReference type="InterPro" id="IPR003439">
    <property type="entry name" value="ABC_transporter-like_ATP-bd"/>
</dbReference>
<dbReference type="Pfam" id="PF00005">
    <property type="entry name" value="ABC_tran"/>
    <property type="match status" value="2"/>
</dbReference>
<evidence type="ECO:0000256" key="7">
    <source>
        <dbReference type="ARBA" id="ARBA00022967"/>
    </source>
</evidence>
<dbReference type="SMART" id="SM00382">
    <property type="entry name" value="AAA"/>
    <property type="match status" value="2"/>
</dbReference>
<comment type="caution">
    <text evidence="10">The sequence shown here is derived from an EMBL/GenBank/DDBJ whole genome shotgun (WGS) entry which is preliminary data.</text>
</comment>
<keyword evidence="6 10" id="KW-0067">ATP-binding</keyword>